<evidence type="ECO:0000313" key="2">
    <source>
        <dbReference type="WBParaSite" id="maker-uti_cns_0000948-snap-gene-0.14-mRNA-1"/>
    </source>
</evidence>
<reference evidence="2" key="1">
    <citation type="submission" date="2016-11" db="UniProtKB">
        <authorList>
            <consortium name="WormBaseParasite"/>
        </authorList>
    </citation>
    <scope>IDENTIFICATION</scope>
</reference>
<proteinExistence type="predicted"/>
<dbReference type="WBParaSite" id="maker-uti_cns_0000948-snap-gene-0.14-mRNA-1">
    <property type="protein sequence ID" value="maker-uti_cns_0000948-snap-gene-0.14-mRNA-1"/>
    <property type="gene ID" value="maker-uti_cns_0000948-snap-gene-0.14"/>
</dbReference>
<name>A0A1I8G5E5_9PLAT</name>
<evidence type="ECO:0000313" key="1">
    <source>
        <dbReference type="Proteomes" id="UP000095280"/>
    </source>
</evidence>
<accession>A0A1I8G5E5</accession>
<dbReference type="Proteomes" id="UP000095280">
    <property type="component" value="Unplaced"/>
</dbReference>
<protein>
    <submittedName>
        <fullName evidence="2">Uncharacterized protein</fullName>
    </submittedName>
</protein>
<sequence length="10" mass="1189">MLLLLQLQDC</sequence>
<keyword evidence="1" id="KW-1185">Reference proteome</keyword>
<organism evidence="1 2">
    <name type="scientific">Macrostomum lignano</name>
    <dbReference type="NCBI Taxonomy" id="282301"/>
    <lineage>
        <taxon>Eukaryota</taxon>
        <taxon>Metazoa</taxon>
        <taxon>Spiralia</taxon>
        <taxon>Lophotrochozoa</taxon>
        <taxon>Platyhelminthes</taxon>
        <taxon>Rhabditophora</taxon>
        <taxon>Macrostomorpha</taxon>
        <taxon>Macrostomida</taxon>
        <taxon>Macrostomidae</taxon>
        <taxon>Macrostomum</taxon>
    </lineage>
</organism>